<dbReference type="InterPro" id="IPR018392">
    <property type="entry name" value="LysM"/>
</dbReference>
<dbReference type="InterPro" id="IPR001223">
    <property type="entry name" value="Glyco_hydro18_cat"/>
</dbReference>
<feature type="signal peptide" evidence="15">
    <location>
        <begin position="1"/>
        <end position="19"/>
    </location>
</feature>
<dbReference type="Pfam" id="PF01476">
    <property type="entry name" value="LysM"/>
    <property type="match status" value="2"/>
</dbReference>
<evidence type="ECO:0000256" key="3">
    <source>
        <dbReference type="ARBA" id="ARBA00008682"/>
    </source>
</evidence>
<dbReference type="CDD" id="cd00118">
    <property type="entry name" value="LysM"/>
    <property type="match status" value="2"/>
</dbReference>
<evidence type="ECO:0000256" key="4">
    <source>
        <dbReference type="ARBA" id="ARBA00012729"/>
    </source>
</evidence>
<dbReference type="HOGENOM" id="CLU_001482_1_0_1"/>
<accession>F0XU61</accession>
<dbReference type="InterPro" id="IPR029226">
    <property type="entry name" value="Ecp2-like"/>
</dbReference>
<dbReference type="InterPro" id="IPR053214">
    <property type="entry name" value="LysM12-like"/>
</dbReference>
<evidence type="ECO:0000256" key="10">
    <source>
        <dbReference type="ARBA" id="ARBA00023277"/>
    </source>
</evidence>
<evidence type="ECO:0000313" key="19">
    <source>
        <dbReference type="Proteomes" id="UP000007796"/>
    </source>
</evidence>
<dbReference type="InterPro" id="IPR011583">
    <property type="entry name" value="Chitinase_II/V-like_cat"/>
</dbReference>
<dbReference type="OrthoDB" id="73875at2759"/>
<dbReference type="GeneID" id="25978078"/>
<dbReference type="SMART" id="SM00636">
    <property type="entry name" value="Glyco_18"/>
    <property type="match status" value="1"/>
</dbReference>
<dbReference type="Gene3D" id="3.10.350.10">
    <property type="entry name" value="LysM domain"/>
    <property type="match status" value="2"/>
</dbReference>
<dbReference type="eggNOG" id="KOG2806">
    <property type="taxonomic scope" value="Eukaryota"/>
</dbReference>
<protein>
    <recommendedName>
        <fullName evidence="4">chitinase</fullName>
        <ecNumber evidence="4">3.2.1.14</ecNumber>
    </recommendedName>
</protein>
<evidence type="ECO:0000256" key="6">
    <source>
        <dbReference type="ARBA" id="ARBA00022669"/>
    </source>
</evidence>
<comment type="catalytic activity">
    <reaction evidence="1">
        <text>Random endo-hydrolysis of N-acetyl-beta-D-glucosaminide (1-&gt;4)-beta-linkages in chitin and chitodextrins.</text>
        <dbReference type="EC" id="3.2.1.14"/>
    </reaction>
</comment>
<dbReference type="RefSeq" id="XP_014168455.1">
    <property type="nucleotide sequence ID" value="XM_014312980.1"/>
</dbReference>
<feature type="domain" description="LysM" evidence="16">
    <location>
        <begin position="304"/>
        <end position="349"/>
    </location>
</feature>
<feature type="domain" description="GH18" evidence="17">
    <location>
        <begin position="509"/>
        <end position="908"/>
    </location>
</feature>
<dbReference type="CDD" id="cd00035">
    <property type="entry name" value="ChtBD1"/>
    <property type="match status" value="1"/>
</dbReference>
<evidence type="ECO:0000256" key="5">
    <source>
        <dbReference type="ARBA" id="ARBA00022525"/>
    </source>
</evidence>
<dbReference type="Gene3D" id="3.10.50.10">
    <property type="match status" value="1"/>
</dbReference>
<dbReference type="EC" id="3.2.1.14" evidence="4"/>
<dbReference type="SUPFAM" id="SSF57016">
    <property type="entry name" value="Plant lectins/antimicrobial peptides"/>
    <property type="match status" value="1"/>
</dbReference>
<keyword evidence="15" id="KW-0732">Signal</keyword>
<name>F0XU61_GROCL</name>
<evidence type="ECO:0000256" key="12">
    <source>
        <dbReference type="ARBA" id="ARBA00023326"/>
    </source>
</evidence>
<sequence>MPLSWSGLVTAGLVASAAAVHSNLRQAASPSYAGHNACPLSCAESGPSPANWTAYGNIKQAQRCQQTVYYHFNIHGKVDDASASQLVFACTADGPAAFSSLPSDATTHKTFAAETTTLDATYAVTRWANLAATGATEDLRNTTDSMLGFLDNGYGTTSNTSASPFIFFAQSPGSTVGMYMGRAVDGVSTGTAALEGLLNLLDDHSAAEYSGVAMQLCGSLFDADHMVGYLATANRSFDVVQEALQTWDNGTCLPYIASESFRTTASFTSSLLSNDTSNSTLNSRAAPYHRNGRSSQLVARDDCTAIKVVSGDSCWALSQRCGISAADFTKYNPEANLCATLTPGQHVCCSAGTLPDFKPKPNANGTCATYTVVADDSCSAIGAAYGLTNDDIEGFNTNTWGWNGCSLLYVGANICLSSGDPPMPAALANALCGPQKPGTTVPTSGTHNLSSLNPCPLNACCDVWGQCGITKEFCTDTNTGAPGTAMSGTNGCISNCGTDIVQGSAPAQFIKLQYYEAFGMDRDCLYQDLSQLNLSEMTHIHFSFASMDSDYQISVGTSEYDKYEFNSFTRLGDSVHKVLTIGGWAFSTGLSTYQIFRDGVKPENREAMAKSIVSFVTDNNLDGIDLDWEYPGEPDIPGIPAGSNDEGDNYLEFLKVLKNMMPSGKTVSIAAPASYWYLKAFPIKDISDVIDYIVFMTYDLHGQWDVGSSWSQEGCDNGNCLRSHVNLTETMTSLAMVTKAGVPSGKVIVGVSSYGRSFAMSTAGCYSTGCTFTGTSTVSYATAGVCTNTSGYISDAEIYDILDGTDGQHLRRAEDGGHRRIDRSRRRSVSSRVNQYFVDSDSDSIIMVYDDIQWVAYMDNDIKKARSSKYAGLNLGGTTDWASDLETFNTAPNNYANWAAFRDAVKTGNFAGAGSNSMNRTGNWTELTCTTPAVADADSITAANRWLDLGCPTAVEEAVQAWAAQLAANADNSNQHFTSTVADFFHLGESTSCGEMSATGYCTSPITCQAVANVNGSGPAAYEIWNSFVFLHNLYYNHWFIIEDMAAVDIGLHQDAFVDTFAPIPPDNTQNILNLILAFVGLAGTVGVSSLFNSVLKSLPYFTTDFGKVAFDNYKDISLALVSFGVSASGDYIQANQAKWTAESQDSFKSFMGDTMVAWQDSTANTLKVLFNGEPDSLSLLQSVIANGHFIAGGDPETHILSSPGYTIDDDDASYMRGNVTRSYYAYMIPSIWSAVGDNAFVLDTQKGCDADRSTVYLPDDAATYCYDGTMYGIVYPHGYAQSCSSSETGSVCTKKAFSNPPGIDSLDGTQWGGVTVEDLVVGSVRTYMQNNNQNGGRTADPSDPGSLEDLMNGDITTPGYIIMPVCSAEYAWANWKAHGAKPSGVNYWPCGVYPSPNDCQTSSFTDQTSSASPTVEDCMGIANNIRGTQGQWTIQTAGKAQHKIASYGNCKFGVQATNLHGDISFKVGAQDIVDIITNAVSLYGASGKIGAKGYMDCDGNISTQDMEWGIY</sequence>
<evidence type="ECO:0000256" key="1">
    <source>
        <dbReference type="ARBA" id="ARBA00000822"/>
    </source>
</evidence>
<dbReference type="SMART" id="SM00257">
    <property type="entry name" value="LysM"/>
    <property type="match status" value="2"/>
</dbReference>
<keyword evidence="5" id="KW-0964">Secreted</keyword>
<dbReference type="InterPro" id="IPR036779">
    <property type="entry name" value="LysM_dom_sf"/>
</dbReference>
<evidence type="ECO:0000259" key="16">
    <source>
        <dbReference type="PROSITE" id="PS51782"/>
    </source>
</evidence>
<keyword evidence="6" id="KW-0147">Chitin-binding</keyword>
<feature type="domain" description="LysM" evidence="16">
    <location>
        <begin position="368"/>
        <end position="416"/>
    </location>
</feature>
<evidence type="ECO:0000313" key="18">
    <source>
        <dbReference type="EMBL" id="EFW98972.1"/>
    </source>
</evidence>
<feature type="chain" id="PRO_5003260436" description="chitinase" evidence="15">
    <location>
        <begin position="20"/>
        <end position="1512"/>
    </location>
</feature>
<dbReference type="Gene3D" id="3.20.20.80">
    <property type="entry name" value="Glycosidases"/>
    <property type="match status" value="1"/>
</dbReference>
<dbReference type="SUPFAM" id="SSF54106">
    <property type="entry name" value="LysM domain"/>
    <property type="match status" value="2"/>
</dbReference>
<dbReference type="Pfam" id="PF00704">
    <property type="entry name" value="Glyco_hydro_18"/>
    <property type="match status" value="1"/>
</dbReference>
<dbReference type="Proteomes" id="UP000007796">
    <property type="component" value="Unassembled WGS sequence"/>
</dbReference>
<dbReference type="STRING" id="655863.F0XU61"/>
<comment type="similarity">
    <text evidence="3">Belongs to the glycosyl hydrolase 18 family. Chitinase class V subfamily.</text>
</comment>
<keyword evidence="11 13" id="KW-0326">Glycosidase</keyword>
<dbReference type="SUPFAM" id="SSF51445">
    <property type="entry name" value="(Trans)glycosidases"/>
    <property type="match status" value="1"/>
</dbReference>
<dbReference type="PROSITE" id="PS51782">
    <property type="entry name" value="LYSM"/>
    <property type="match status" value="2"/>
</dbReference>
<keyword evidence="10" id="KW-0119">Carbohydrate metabolism</keyword>
<dbReference type="PANTHER" id="PTHR47700:SF1">
    <property type="entry name" value="CHITINASE"/>
    <property type="match status" value="1"/>
</dbReference>
<evidence type="ECO:0000256" key="13">
    <source>
        <dbReference type="RuleBase" id="RU000489"/>
    </source>
</evidence>
<dbReference type="GO" id="GO:0000272">
    <property type="term" value="P:polysaccharide catabolic process"/>
    <property type="evidence" value="ECO:0007669"/>
    <property type="project" value="UniProtKB-KW"/>
</dbReference>
<dbReference type="PROSITE" id="PS01095">
    <property type="entry name" value="GH18_1"/>
    <property type="match status" value="1"/>
</dbReference>
<dbReference type="GO" id="GO:0005576">
    <property type="term" value="C:extracellular region"/>
    <property type="evidence" value="ECO:0007669"/>
    <property type="project" value="UniProtKB-SubCell"/>
</dbReference>
<organism evidence="19">
    <name type="scientific">Grosmannia clavigera (strain kw1407 / UAMH 11150)</name>
    <name type="common">Blue stain fungus</name>
    <name type="synonym">Graphiocladiella clavigera</name>
    <dbReference type="NCBI Taxonomy" id="655863"/>
    <lineage>
        <taxon>Eukaryota</taxon>
        <taxon>Fungi</taxon>
        <taxon>Dikarya</taxon>
        <taxon>Ascomycota</taxon>
        <taxon>Pezizomycotina</taxon>
        <taxon>Sordariomycetes</taxon>
        <taxon>Sordariomycetidae</taxon>
        <taxon>Ophiostomatales</taxon>
        <taxon>Ophiostomataceae</taxon>
        <taxon>Leptographium</taxon>
    </lineage>
</organism>
<dbReference type="InterPro" id="IPR001579">
    <property type="entry name" value="Glyco_hydro_18_chit_AS"/>
</dbReference>
<dbReference type="InterPro" id="IPR036861">
    <property type="entry name" value="Endochitinase-like_sf"/>
</dbReference>
<dbReference type="PROSITE" id="PS51910">
    <property type="entry name" value="GH18_2"/>
    <property type="match status" value="1"/>
</dbReference>
<keyword evidence="9" id="KW-0843">Virulence</keyword>
<comment type="subcellular location">
    <subcellularLocation>
        <location evidence="2">Secreted</location>
    </subcellularLocation>
</comment>
<dbReference type="InParanoid" id="F0XU61"/>
<evidence type="ECO:0000256" key="7">
    <source>
        <dbReference type="ARBA" id="ARBA00022801"/>
    </source>
</evidence>
<evidence type="ECO:0000256" key="8">
    <source>
        <dbReference type="ARBA" id="ARBA00023024"/>
    </source>
</evidence>
<evidence type="ECO:0000256" key="11">
    <source>
        <dbReference type="ARBA" id="ARBA00023295"/>
    </source>
</evidence>
<gene>
    <name evidence="18" type="ORF">CMQ_4824</name>
</gene>
<feature type="region of interest" description="Disordered" evidence="14">
    <location>
        <begin position="1331"/>
        <end position="1350"/>
    </location>
</feature>
<dbReference type="GO" id="GO:0008843">
    <property type="term" value="F:endochitinase activity"/>
    <property type="evidence" value="ECO:0007669"/>
    <property type="project" value="UniProtKB-EC"/>
</dbReference>
<keyword evidence="8" id="KW-0146">Chitin degradation</keyword>
<dbReference type="CDD" id="cd02878">
    <property type="entry name" value="GH18_zymocin_alpha"/>
    <property type="match status" value="1"/>
</dbReference>
<dbReference type="PANTHER" id="PTHR47700">
    <property type="entry name" value="V CHITINASE, PUTATIVE (AFU_ORTHOLOGUE AFUA_6G13720)-RELATED"/>
    <property type="match status" value="1"/>
</dbReference>
<dbReference type="EMBL" id="GL630006">
    <property type="protein sequence ID" value="EFW98972.1"/>
    <property type="molecule type" value="Genomic_DNA"/>
</dbReference>
<dbReference type="InterPro" id="IPR029070">
    <property type="entry name" value="Chitinase_insertion_sf"/>
</dbReference>
<dbReference type="GO" id="GO:0008061">
    <property type="term" value="F:chitin binding"/>
    <property type="evidence" value="ECO:0007669"/>
    <property type="project" value="UniProtKB-KW"/>
</dbReference>
<keyword evidence="12" id="KW-0624">Polysaccharide degradation</keyword>
<evidence type="ECO:0000256" key="15">
    <source>
        <dbReference type="SAM" id="SignalP"/>
    </source>
</evidence>
<evidence type="ECO:0000256" key="9">
    <source>
        <dbReference type="ARBA" id="ARBA00023026"/>
    </source>
</evidence>
<dbReference type="InterPro" id="IPR017853">
    <property type="entry name" value="GH"/>
</dbReference>
<evidence type="ECO:0000256" key="2">
    <source>
        <dbReference type="ARBA" id="ARBA00004613"/>
    </source>
</evidence>
<reference evidence="18 19" key="1">
    <citation type="journal article" date="2011" name="Proc. Natl. Acad. Sci. U.S.A.">
        <title>Genome and transcriptome analyses of the mountain pine beetle-fungal symbiont Grosmannia clavigera, a lodgepole pine pathogen.</title>
        <authorList>
            <person name="DiGuistini S."/>
            <person name="Wang Y."/>
            <person name="Liao N.Y."/>
            <person name="Taylor G."/>
            <person name="Tanguay P."/>
            <person name="Feau N."/>
            <person name="Henrissat B."/>
            <person name="Chan S.K."/>
            <person name="Hesse-Orce U."/>
            <person name="Alamouti S.M."/>
            <person name="Tsui C.K.M."/>
            <person name="Docking R.T."/>
            <person name="Levasseur A."/>
            <person name="Haridas S."/>
            <person name="Robertson G."/>
            <person name="Birol I."/>
            <person name="Holt R.A."/>
            <person name="Marra M.A."/>
            <person name="Hamelin R.C."/>
            <person name="Hirst M."/>
            <person name="Jones S.J.M."/>
            <person name="Bohlmann J."/>
            <person name="Breuil C."/>
        </authorList>
    </citation>
    <scope>NUCLEOTIDE SEQUENCE [LARGE SCALE GENOMIC DNA]</scope>
    <source>
        <strain evidence="19">kw1407 / UAMH 11150</strain>
    </source>
</reference>
<keyword evidence="19" id="KW-1185">Reference proteome</keyword>
<keyword evidence="7 13" id="KW-0378">Hydrolase</keyword>
<evidence type="ECO:0000256" key="14">
    <source>
        <dbReference type="SAM" id="MobiDB-lite"/>
    </source>
</evidence>
<dbReference type="SUPFAM" id="SSF54556">
    <property type="entry name" value="Chitinase insertion domain"/>
    <property type="match status" value="1"/>
</dbReference>
<dbReference type="GO" id="GO:0006032">
    <property type="term" value="P:chitin catabolic process"/>
    <property type="evidence" value="ECO:0007669"/>
    <property type="project" value="UniProtKB-KW"/>
</dbReference>
<proteinExistence type="inferred from homology"/>
<evidence type="ECO:0000259" key="17">
    <source>
        <dbReference type="PROSITE" id="PS51910"/>
    </source>
</evidence>
<dbReference type="Pfam" id="PF14856">
    <property type="entry name" value="Hce2"/>
    <property type="match status" value="1"/>
</dbReference>